<dbReference type="InterPro" id="IPR036390">
    <property type="entry name" value="WH_DNA-bd_sf"/>
</dbReference>
<dbReference type="EMBL" id="CP021112">
    <property type="protein sequence ID" value="ARQ02179.1"/>
    <property type="molecule type" value="Genomic_DNA"/>
</dbReference>
<dbReference type="CDD" id="cd08422">
    <property type="entry name" value="PBP2_CrgA_like"/>
    <property type="match status" value="1"/>
</dbReference>
<name>A0A1W6ZXP2_9HYPH</name>
<dbReference type="PANTHER" id="PTHR30537:SF35">
    <property type="entry name" value="TRANSCRIPTIONAL REGULATORY PROTEIN"/>
    <property type="match status" value="1"/>
</dbReference>
<protein>
    <submittedName>
        <fullName evidence="5">Transcriptional regulator</fullName>
    </submittedName>
</protein>
<dbReference type="GO" id="GO:0006351">
    <property type="term" value="P:DNA-templated transcription"/>
    <property type="evidence" value="ECO:0007669"/>
    <property type="project" value="TreeGrafter"/>
</dbReference>
<gene>
    <name evidence="5" type="ORF">CAK95_26080</name>
</gene>
<dbReference type="RefSeq" id="WP_086090610.1">
    <property type="nucleotide sequence ID" value="NZ_CP021112.1"/>
</dbReference>
<evidence type="ECO:0000313" key="6">
    <source>
        <dbReference type="Proteomes" id="UP000194137"/>
    </source>
</evidence>
<dbReference type="SUPFAM" id="SSF46785">
    <property type="entry name" value="Winged helix' DNA-binding domain"/>
    <property type="match status" value="1"/>
</dbReference>
<dbReference type="STRING" id="1235591.CAK95_26080"/>
<dbReference type="Pfam" id="PF03466">
    <property type="entry name" value="LysR_substrate"/>
    <property type="match status" value="1"/>
</dbReference>
<sequence>MDTYLNFKAFQAAAKSGSFSRAARELGLAVSVVTKRVNQLEHQLHATLFERTTRRLTLTEAGRHYLERSRPLLAEFDDLLKGPSRDAKEIGDFLRIKAPTSLTFFHLRHVFDAYQEAFPRVRLEIVLMDRAVDPVLEGFDVSIGAHWNLTFAGVLEKPLCPLRRMVCASPDYVAKHGMPAHPRDLIDHHCLSFIPTGNAWSFEGRHGPITIEVTPHLASNDGHMLVDAALNGRGIAVASAYIVKDMVRSGRLLPLLTDFPIPDLWIKAISPMRRASAPAVVALIDRLEAFLSPVPPWDM</sequence>
<keyword evidence="4" id="KW-0804">Transcription</keyword>
<dbReference type="InterPro" id="IPR005119">
    <property type="entry name" value="LysR_subst-bd"/>
</dbReference>
<dbReference type="PANTHER" id="PTHR30537">
    <property type="entry name" value="HTH-TYPE TRANSCRIPTIONAL REGULATOR"/>
    <property type="match status" value="1"/>
</dbReference>
<comment type="similarity">
    <text evidence="1">Belongs to the LysR transcriptional regulatory family.</text>
</comment>
<reference evidence="5 6" key="1">
    <citation type="submission" date="2017-05" db="EMBL/GenBank/DDBJ databases">
        <title>Full genome sequence of Pseudorhodoplanes sinuspersici.</title>
        <authorList>
            <person name="Dastgheib S.M.M."/>
            <person name="Shavandi M."/>
            <person name="Tirandaz H."/>
        </authorList>
    </citation>
    <scope>NUCLEOTIDE SEQUENCE [LARGE SCALE GENOMIC DNA]</scope>
    <source>
        <strain evidence="5 6">RIPI110</strain>
    </source>
</reference>
<dbReference type="KEGG" id="psin:CAK95_26080"/>
<evidence type="ECO:0000256" key="2">
    <source>
        <dbReference type="ARBA" id="ARBA00023015"/>
    </source>
</evidence>
<evidence type="ECO:0000256" key="4">
    <source>
        <dbReference type="ARBA" id="ARBA00023163"/>
    </source>
</evidence>
<dbReference type="SUPFAM" id="SSF53850">
    <property type="entry name" value="Periplasmic binding protein-like II"/>
    <property type="match status" value="1"/>
</dbReference>
<dbReference type="FunFam" id="1.10.10.10:FF:000001">
    <property type="entry name" value="LysR family transcriptional regulator"/>
    <property type="match status" value="1"/>
</dbReference>
<dbReference type="AlphaFoldDB" id="A0A1W6ZXP2"/>
<dbReference type="OrthoDB" id="9813056at2"/>
<evidence type="ECO:0000256" key="1">
    <source>
        <dbReference type="ARBA" id="ARBA00009437"/>
    </source>
</evidence>
<keyword evidence="3" id="KW-0238">DNA-binding</keyword>
<accession>A0A1W6ZXP2</accession>
<proteinExistence type="inferred from homology"/>
<dbReference type="InterPro" id="IPR058163">
    <property type="entry name" value="LysR-type_TF_proteobact-type"/>
</dbReference>
<dbReference type="Pfam" id="PF00126">
    <property type="entry name" value="HTH_1"/>
    <property type="match status" value="1"/>
</dbReference>
<evidence type="ECO:0000313" key="5">
    <source>
        <dbReference type="EMBL" id="ARQ02179.1"/>
    </source>
</evidence>
<organism evidence="5 6">
    <name type="scientific">Pseudorhodoplanes sinuspersici</name>
    <dbReference type="NCBI Taxonomy" id="1235591"/>
    <lineage>
        <taxon>Bacteria</taxon>
        <taxon>Pseudomonadati</taxon>
        <taxon>Pseudomonadota</taxon>
        <taxon>Alphaproteobacteria</taxon>
        <taxon>Hyphomicrobiales</taxon>
        <taxon>Pseudorhodoplanes</taxon>
    </lineage>
</organism>
<keyword evidence="2" id="KW-0805">Transcription regulation</keyword>
<dbReference type="GO" id="GO:0043565">
    <property type="term" value="F:sequence-specific DNA binding"/>
    <property type="evidence" value="ECO:0007669"/>
    <property type="project" value="TreeGrafter"/>
</dbReference>
<evidence type="ECO:0000256" key="3">
    <source>
        <dbReference type="ARBA" id="ARBA00023125"/>
    </source>
</evidence>
<dbReference type="GO" id="GO:0003700">
    <property type="term" value="F:DNA-binding transcription factor activity"/>
    <property type="evidence" value="ECO:0007669"/>
    <property type="project" value="InterPro"/>
</dbReference>
<dbReference type="Gene3D" id="1.10.10.10">
    <property type="entry name" value="Winged helix-like DNA-binding domain superfamily/Winged helix DNA-binding domain"/>
    <property type="match status" value="1"/>
</dbReference>
<dbReference type="PROSITE" id="PS50931">
    <property type="entry name" value="HTH_LYSR"/>
    <property type="match status" value="1"/>
</dbReference>
<keyword evidence="6" id="KW-1185">Reference proteome</keyword>
<dbReference type="InterPro" id="IPR036388">
    <property type="entry name" value="WH-like_DNA-bd_sf"/>
</dbReference>
<dbReference type="Proteomes" id="UP000194137">
    <property type="component" value="Chromosome"/>
</dbReference>
<dbReference type="InterPro" id="IPR000847">
    <property type="entry name" value="LysR_HTH_N"/>
</dbReference>
<dbReference type="Gene3D" id="3.40.190.290">
    <property type="match status" value="1"/>
</dbReference>